<evidence type="ECO:0000259" key="18">
    <source>
        <dbReference type="PROSITE" id="PS50011"/>
    </source>
</evidence>
<dbReference type="PANTHER" id="PTHR27005:SF283">
    <property type="entry name" value="OS02G0633066 PROTEIN"/>
    <property type="match status" value="1"/>
</dbReference>
<organism evidence="20 21">
    <name type="scientific">Saponaria officinalis</name>
    <name type="common">Common soapwort</name>
    <name type="synonym">Lychnis saponaria</name>
    <dbReference type="NCBI Taxonomy" id="3572"/>
    <lineage>
        <taxon>Eukaryota</taxon>
        <taxon>Viridiplantae</taxon>
        <taxon>Streptophyta</taxon>
        <taxon>Embryophyta</taxon>
        <taxon>Tracheophyta</taxon>
        <taxon>Spermatophyta</taxon>
        <taxon>Magnoliopsida</taxon>
        <taxon>eudicotyledons</taxon>
        <taxon>Gunneridae</taxon>
        <taxon>Pentapetalae</taxon>
        <taxon>Caryophyllales</taxon>
        <taxon>Caryophyllaceae</taxon>
        <taxon>Caryophylleae</taxon>
        <taxon>Saponaria</taxon>
    </lineage>
</organism>
<reference evidence="20" key="1">
    <citation type="submission" date="2024-03" db="EMBL/GenBank/DDBJ databases">
        <title>WGS assembly of Saponaria officinalis var. Norfolk2.</title>
        <authorList>
            <person name="Jenkins J."/>
            <person name="Shu S."/>
            <person name="Grimwood J."/>
            <person name="Barry K."/>
            <person name="Goodstein D."/>
            <person name="Schmutz J."/>
            <person name="Leebens-Mack J."/>
            <person name="Osbourn A."/>
        </authorList>
    </citation>
    <scope>NUCLEOTIDE SEQUENCE [LARGE SCALE GENOMIC DNA]</scope>
    <source>
        <strain evidence="20">JIC</strain>
    </source>
</reference>
<comment type="caution">
    <text evidence="20">The sequence shown here is derived from an EMBL/GenBank/DDBJ whole genome shotgun (WGS) entry which is preliminary data.</text>
</comment>
<evidence type="ECO:0000256" key="3">
    <source>
        <dbReference type="ARBA" id="ARBA00022679"/>
    </source>
</evidence>
<comment type="catalytic activity">
    <reaction evidence="14">
        <text>L-threonyl-[protein] + ATP = O-phospho-L-threonyl-[protein] + ADP + H(+)</text>
        <dbReference type="Rhea" id="RHEA:46608"/>
        <dbReference type="Rhea" id="RHEA-COMP:11060"/>
        <dbReference type="Rhea" id="RHEA-COMP:11605"/>
        <dbReference type="ChEBI" id="CHEBI:15378"/>
        <dbReference type="ChEBI" id="CHEBI:30013"/>
        <dbReference type="ChEBI" id="CHEBI:30616"/>
        <dbReference type="ChEBI" id="CHEBI:61977"/>
        <dbReference type="ChEBI" id="CHEBI:456216"/>
    </reaction>
</comment>
<dbReference type="SMART" id="SM00220">
    <property type="entry name" value="S_TKc"/>
    <property type="match status" value="1"/>
</dbReference>
<keyword evidence="5 17" id="KW-0732">Signal</keyword>
<protein>
    <recommendedName>
        <fullName evidence="22">Protein kinase domain-containing protein</fullName>
    </recommendedName>
</protein>
<evidence type="ECO:0000256" key="9">
    <source>
        <dbReference type="ARBA" id="ARBA00022989"/>
    </source>
</evidence>
<comment type="catalytic activity">
    <reaction evidence="13">
        <text>L-seryl-[protein] + ATP = O-phospho-L-seryl-[protein] + ADP + H(+)</text>
        <dbReference type="Rhea" id="RHEA:17989"/>
        <dbReference type="Rhea" id="RHEA-COMP:9863"/>
        <dbReference type="Rhea" id="RHEA-COMP:11604"/>
        <dbReference type="ChEBI" id="CHEBI:15378"/>
        <dbReference type="ChEBI" id="CHEBI:29999"/>
        <dbReference type="ChEBI" id="CHEBI:30616"/>
        <dbReference type="ChEBI" id="CHEBI:83421"/>
        <dbReference type="ChEBI" id="CHEBI:456216"/>
    </reaction>
</comment>
<feature type="chain" id="PRO_5043855975" description="Protein kinase domain-containing protein" evidence="17">
    <location>
        <begin position="20"/>
        <end position="664"/>
    </location>
</feature>
<dbReference type="PANTHER" id="PTHR27005">
    <property type="entry name" value="WALL-ASSOCIATED RECEPTOR KINASE-LIKE 21"/>
    <property type="match status" value="1"/>
</dbReference>
<accession>A0AAW1M5E0</accession>
<dbReference type="SUPFAM" id="SSF56112">
    <property type="entry name" value="Protein kinase-like (PK-like)"/>
    <property type="match status" value="1"/>
</dbReference>
<evidence type="ECO:0000313" key="21">
    <source>
        <dbReference type="Proteomes" id="UP001443914"/>
    </source>
</evidence>
<dbReference type="InterPro" id="IPR000719">
    <property type="entry name" value="Prot_kinase_dom"/>
</dbReference>
<dbReference type="EMBL" id="JBDFQZ010000003">
    <property type="protein sequence ID" value="KAK9741406.1"/>
    <property type="molecule type" value="Genomic_DNA"/>
</dbReference>
<evidence type="ECO:0000256" key="11">
    <source>
        <dbReference type="ARBA" id="ARBA00023157"/>
    </source>
</evidence>
<keyword evidence="6" id="KW-0547">Nucleotide-binding</keyword>
<dbReference type="InterPro" id="IPR008271">
    <property type="entry name" value="Ser/Thr_kinase_AS"/>
</dbReference>
<dbReference type="Gene3D" id="1.10.510.10">
    <property type="entry name" value="Transferase(Phosphotransferase) domain 1"/>
    <property type="match status" value="1"/>
</dbReference>
<dbReference type="GO" id="GO:0004674">
    <property type="term" value="F:protein serine/threonine kinase activity"/>
    <property type="evidence" value="ECO:0007669"/>
    <property type="project" value="UniProtKB-KW"/>
</dbReference>
<feature type="domain" description="EGF-like" evidence="19">
    <location>
        <begin position="271"/>
        <end position="314"/>
    </location>
</feature>
<dbReference type="Proteomes" id="UP001443914">
    <property type="component" value="Unassembled WGS sequence"/>
</dbReference>
<feature type="transmembrane region" description="Helical" evidence="16">
    <location>
        <begin position="316"/>
        <end position="334"/>
    </location>
</feature>
<dbReference type="InterPro" id="IPR011009">
    <property type="entry name" value="Kinase-like_dom_sf"/>
</dbReference>
<evidence type="ECO:0000256" key="5">
    <source>
        <dbReference type="ARBA" id="ARBA00022729"/>
    </source>
</evidence>
<sequence>MLTILFYLIASLLSAVAVAAPAPNQGTNMVTATITTKPGCPSRCGNLTIPYPFGIGPACSLNPFYSLTCNTSFDPHKAFLTNPTSSNYSEIPRTIHELIDISETQFRVRNMVLYNCHNPINGINRSEEHGMSLPSDSPFVFSATANKIVVIGCGYYSKFVGQGQKSINLCSSYCNRKEDVIAGHCSGSNGCKEDVIINNVVREYFFFVSRPRPDSISYDRCGYTFMGESNTFKFGGISDFDDPNVFVERTLQSVPLVVDWVIGNQTCKEARKHEASYGCQQNATCVDANSGIGGYRCRCRNGFEGNPYLPPGCSGFGISIFCIVMGVSWIYLMIRKHRSIQKREKLFSKNGGLLLKRQLSSICEGGTEPVRIFTEKDLKMATNNFRDDCIAGRGGHGIVYKGILEDNSFIAIKKSVIVEESQVEQFINELVILSQINHRNVVKLLGCCLEVEVPLLIYEFIPNGALFNHIHNGVHGSWLDWPNCVRVVSEIANALEYLHCSAFSPIIHRDIKSANILLDQNYTAKVSDFGGSRVIPVDQTKCNTAVQGTLGYLDPEYLFTSELTEKSDVYSFGVLVAEMLTRKKAVFALKGSEFHNLATYFVESMKKDQLLSILSPQVSKKAPIEEVMFLAEIVNQCLSLRGEDRPTMKDIAVHLDRLSNVLRH</sequence>
<dbReference type="PROSITE" id="PS50026">
    <property type="entry name" value="EGF_3"/>
    <property type="match status" value="1"/>
</dbReference>
<keyword evidence="10 16" id="KW-0472">Membrane</keyword>
<evidence type="ECO:0000256" key="16">
    <source>
        <dbReference type="SAM" id="Phobius"/>
    </source>
</evidence>
<dbReference type="CDD" id="cd00053">
    <property type="entry name" value="EGF"/>
    <property type="match status" value="1"/>
</dbReference>
<evidence type="ECO:0000256" key="4">
    <source>
        <dbReference type="ARBA" id="ARBA00022692"/>
    </source>
</evidence>
<keyword evidence="7" id="KW-0418">Kinase</keyword>
<evidence type="ECO:0000256" key="10">
    <source>
        <dbReference type="ARBA" id="ARBA00023136"/>
    </source>
</evidence>
<keyword evidence="4 16" id="KW-0812">Transmembrane</keyword>
<dbReference type="GO" id="GO:0007166">
    <property type="term" value="P:cell surface receptor signaling pathway"/>
    <property type="evidence" value="ECO:0007669"/>
    <property type="project" value="InterPro"/>
</dbReference>
<dbReference type="Pfam" id="PF00069">
    <property type="entry name" value="Pkinase"/>
    <property type="match status" value="1"/>
</dbReference>
<dbReference type="InterPro" id="IPR025287">
    <property type="entry name" value="WAK_GUB"/>
</dbReference>
<keyword evidence="21" id="KW-1185">Reference proteome</keyword>
<keyword evidence="9 16" id="KW-1133">Transmembrane helix</keyword>
<dbReference type="InterPro" id="IPR045274">
    <property type="entry name" value="WAK-like"/>
</dbReference>
<dbReference type="FunFam" id="3.30.200.20:FF:000043">
    <property type="entry name" value="Wall-associated receptor kinase 2"/>
    <property type="match status" value="1"/>
</dbReference>
<dbReference type="Gene3D" id="3.30.200.20">
    <property type="entry name" value="Phosphorylase Kinase, domain 1"/>
    <property type="match status" value="1"/>
</dbReference>
<dbReference type="Pfam" id="PF13947">
    <property type="entry name" value="GUB_WAK_bind"/>
    <property type="match status" value="1"/>
</dbReference>
<dbReference type="GO" id="GO:0005886">
    <property type="term" value="C:plasma membrane"/>
    <property type="evidence" value="ECO:0007669"/>
    <property type="project" value="TreeGrafter"/>
</dbReference>
<dbReference type="PROSITE" id="PS50011">
    <property type="entry name" value="PROTEIN_KINASE_DOM"/>
    <property type="match status" value="1"/>
</dbReference>
<feature type="signal peptide" evidence="17">
    <location>
        <begin position="1"/>
        <end position="19"/>
    </location>
</feature>
<evidence type="ECO:0000256" key="7">
    <source>
        <dbReference type="ARBA" id="ARBA00022777"/>
    </source>
</evidence>
<evidence type="ECO:0000256" key="12">
    <source>
        <dbReference type="ARBA" id="ARBA00023180"/>
    </source>
</evidence>
<evidence type="ECO:0000256" key="14">
    <source>
        <dbReference type="ARBA" id="ARBA00047951"/>
    </source>
</evidence>
<keyword evidence="8" id="KW-0067">ATP-binding</keyword>
<comment type="caution">
    <text evidence="15">Lacks conserved residue(s) required for the propagation of feature annotation.</text>
</comment>
<evidence type="ECO:0000259" key="19">
    <source>
        <dbReference type="PROSITE" id="PS50026"/>
    </source>
</evidence>
<evidence type="ECO:0000256" key="17">
    <source>
        <dbReference type="SAM" id="SignalP"/>
    </source>
</evidence>
<dbReference type="AlphaFoldDB" id="A0AAW1M5E0"/>
<dbReference type="Gene3D" id="2.10.25.10">
    <property type="entry name" value="Laminin"/>
    <property type="match status" value="1"/>
</dbReference>
<name>A0AAW1M5E0_SAPOF</name>
<dbReference type="SMART" id="SM00181">
    <property type="entry name" value="EGF"/>
    <property type="match status" value="1"/>
</dbReference>
<comment type="subcellular location">
    <subcellularLocation>
        <location evidence="1">Membrane</location>
        <topology evidence="1">Single-pass type I membrane protein</topology>
    </subcellularLocation>
</comment>
<dbReference type="InterPro" id="IPR000742">
    <property type="entry name" value="EGF"/>
</dbReference>
<keyword evidence="2" id="KW-0723">Serine/threonine-protein kinase</keyword>
<dbReference type="FunFam" id="1.10.510.10:FF:000084">
    <property type="entry name" value="Wall-associated receptor kinase 2"/>
    <property type="match status" value="1"/>
</dbReference>
<feature type="domain" description="Protein kinase" evidence="18">
    <location>
        <begin position="385"/>
        <end position="664"/>
    </location>
</feature>
<dbReference type="PROSITE" id="PS00108">
    <property type="entry name" value="PROTEIN_KINASE_ST"/>
    <property type="match status" value="1"/>
</dbReference>
<evidence type="ECO:0000256" key="6">
    <source>
        <dbReference type="ARBA" id="ARBA00022741"/>
    </source>
</evidence>
<evidence type="ECO:0000256" key="15">
    <source>
        <dbReference type="PROSITE-ProRule" id="PRU00076"/>
    </source>
</evidence>
<keyword evidence="3" id="KW-0808">Transferase</keyword>
<evidence type="ECO:0000313" key="20">
    <source>
        <dbReference type="EMBL" id="KAK9741406.1"/>
    </source>
</evidence>
<evidence type="ECO:0000256" key="13">
    <source>
        <dbReference type="ARBA" id="ARBA00047558"/>
    </source>
</evidence>
<evidence type="ECO:0000256" key="8">
    <source>
        <dbReference type="ARBA" id="ARBA00022840"/>
    </source>
</evidence>
<evidence type="ECO:0008006" key="22">
    <source>
        <dbReference type="Google" id="ProtNLM"/>
    </source>
</evidence>
<proteinExistence type="predicted"/>
<keyword evidence="11" id="KW-1015">Disulfide bond</keyword>
<evidence type="ECO:0000256" key="1">
    <source>
        <dbReference type="ARBA" id="ARBA00004479"/>
    </source>
</evidence>
<gene>
    <name evidence="20" type="ORF">RND81_03G103100</name>
</gene>
<evidence type="ECO:0000256" key="2">
    <source>
        <dbReference type="ARBA" id="ARBA00022527"/>
    </source>
</evidence>
<keyword evidence="12" id="KW-0325">Glycoprotein</keyword>
<dbReference type="GO" id="GO:0005524">
    <property type="term" value="F:ATP binding"/>
    <property type="evidence" value="ECO:0007669"/>
    <property type="project" value="UniProtKB-KW"/>
</dbReference>
<dbReference type="GO" id="GO:0030247">
    <property type="term" value="F:polysaccharide binding"/>
    <property type="evidence" value="ECO:0007669"/>
    <property type="project" value="InterPro"/>
</dbReference>
<keyword evidence="15" id="KW-0245">EGF-like domain</keyword>